<dbReference type="Proteomes" id="UP001152531">
    <property type="component" value="Unassembled WGS sequence"/>
</dbReference>
<accession>A0ACA9Y6I6</accession>
<keyword evidence="2" id="KW-1185">Reference proteome</keyword>
<organism evidence="1 2">
    <name type="scientific">[Candida] jaroonii</name>
    <dbReference type="NCBI Taxonomy" id="467808"/>
    <lineage>
        <taxon>Eukaryota</taxon>
        <taxon>Fungi</taxon>
        <taxon>Dikarya</taxon>
        <taxon>Ascomycota</taxon>
        <taxon>Saccharomycotina</taxon>
        <taxon>Pichiomycetes</taxon>
        <taxon>Debaryomycetaceae</taxon>
        <taxon>Yamadazyma</taxon>
    </lineage>
</organism>
<evidence type="ECO:0000313" key="1">
    <source>
        <dbReference type="EMBL" id="CAH6720601.1"/>
    </source>
</evidence>
<protein>
    <submittedName>
        <fullName evidence="1">Uncharacterized protein</fullName>
    </submittedName>
</protein>
<comment type="caution">
    <text evidence="1">The sequence shown here is derived from an EMBL/GenBank/DDBJ whole genome shotgun (WGS) entry which is preliminary data.</text>
</comment>
<proteinExistence type="predicted"/>
<reference evidence="1" key="1">
    <citation type="submission" date="2022-06" db="EMBL/GenBank/DDBJ databases">
        <authorList>
            <person name="Legras J.-L."/>
            <person name="Devillers H."/>
            <person name="Grondin C."/>
        </authorList>
    </citation>
    <scope>NUCLEOTIDE SEQUENCE</scope>
    <source>
        <strain evidence="1">CLIB 1444</strain>
    </source>
</reference>
<sequence>MLAEDPLISEEKQRFLEETERMIREVLNNNQPYTAVIERLQRLEDEFPRIRSAMDGFRRSQDELRSTVEEFRTSIVEEFRRSQNEIRASLGALEDKVSGQVTELKADFTELKADFTELKADNTELKAEVYKITNFIEDSGNSWRRRSTLIIWNANGFESNYPRTLIALQNSSLDDINVILRQYGVPTGETRRRTKRVKLRILERFYREA</sequence>
<evidence type="ECO:0000313" key="2">
    <source>
        <dbReference type="Proteomes" id="UP001152531"/>
    </source>
</evidence>
<gene>
    <name evidence="1" type="ORF">CLIB1444_04S03752</name>
</gene>
<name>A0ACA9Y6I6_9ASCO</name>
<dbReference type="EMBL" id="CALSDN010000004">
    <property type="protein sequence ID" value="CAH6720601.1"/>
    <property type="molecule type" value="Genomic_DNA"/>
</dbReference>